<evidence type="ECO:0000313" key="1">
    <source>
        <dbReference type="EMBL" id="WHA42965.1"/>
    </source>
</evidence>
<gene>
    <name evidence="1" type="ORF">CFBP5477_017010</name>
</gene>
<dbReference type="AlphaFoldDB" id="A0AAF0HE75"/>
<dbReference type="RefSeq" id="WP_137394970.1">
    <property type="nucleotide sequence ID" value="NZ_CP124734.1"/>
</dbReference>
<dbReference type="EMBL" id="CP124734">
    <property type="protein sequence ID" value="WHA42965.1"/>
    <property type="molecule type" value="Genomic_DNA"/>
</dbReference>
<proteinExistence type="predicted"/>
<accession>A0AAF0HE75</accession>
<name>A0AAF0HE75_9HYPH</name>
<protein>
    <submittedName>
        <fullName evidence="1">Uncharacterized protein</fullName>
    </submittedName>
</protein>
<evidence type="ECO:0000313" key="2">
    <source>
        <dbReference type="Proteomes" id="UP000298664"/>
    </source>
</evidence>
<sequence>MRGQLLHVWSESWTEIWVKLQRSSFAPGDLHIELYRQIIPAPISPTPPPIPPADAFNEAGELIDLAALEARDEFERERKKFDELRQARENAISGQDIREHFKDALAKISTETEAVKCVERAYEALGTFDEDEKLRARYRELVEEFLDRYNLRYEVRGGCSLHPTVPGLFATMLSEVRRVSSGDDHIMELMAEFEDAFADLKIDRTATRFKTCLQKQYNLLEALGAACPGVDSDTLGAMCDQIDWPHLTIKEVGKKLYGFGSNYPGLRHGGKRKSQLRALTMRDFVSISLMLAAFTPYVSSELEIDRCYTS</sequence>
<dbReference type="Proteomes" id="UP000298664">
    <property type="component" value="Chromosome Linear"/>
</dbReference>
<organism evidence="1 2">
    <name type="scientific">Agrobacterium larrymoorei</name>
    <dbReference type="NCBI Taxonomy" id="160699"/>
    <lineage>
        <taxon>Bacteria</taxon>
        <taxon>Pseudomonadati</taxon>
        <taxon>Pseudomonadota</taxon>
        <taxon>Alphaproteobacteria</taxon>
        <taxon>Hyphomicrobiales</taxon>
        <taxon>Rhizobiaceae</taxon>
        <taxon>Rhizobium/Agrobacterium group</taxon>
        <taxon>Agrobacterium</taxon>
    </lineage>
</organism>
<reference evidence="1" key="1">
    <citation type="submission" date="2023-05" db="EMBL/GenBank/DDBJ databases">
        <title>Complete genome sequence of Agrobacterium larrymoorei CFBP5477.</title>
        <authorList>
            <person name="Yen H.-C."/>
            <person name="Chou L."/>
            <person name="Lin Y.-C."/>
            <person name="Lai E.-M."/>
            <person name="Kuo C.-H."/>
        </authorList>
    </citation>
    <scope>NUCLEOTIDE SEQUENCE</scope>
    <source>
        <strain evidence="1">CFBP5477</strain>
    </source>
</reference>